<dbReference type="EMBL" id="KQ434832">
    <property type="protein sequence ID" value="KZC07849.1"/>
    <property type="molecule type" value="Genomic_DNA"/>
</dbReference>
<name>A0A154P7E6_DUFNO</name>
<evidence type="ECO:0000313" key="2">
    <source>
        <dbReference type="EMBL" id="KZC07849.1"/>
    </source>
</evidence>
<feature type="region of interest" description="Disordered" evidence="1">
    <location>
        <begin position="72"/>
        <end position="127"/>
    </location>
</feature>
<proteinExistence type="predicted"/>
<accession>A0A154P7E6</accession>
<dbReference type="STRING" id="178035.A0A154P7E6"/>
<protein>
    <submittedName>
        <fullName evidence="2">Uncharacterized protein</fullName>
    </submittedName>
</protein>
<feature type="region of interest" description="Disordered" evidence="1">
    <location>
        <begin position="229"/>
        <end position="251"/>
    </location>
</feature>
<keyword evidence="3" id="KW-1185">Reference proteome</keyword>
<dbReference type="AlphaFoldDB" id="A0A154P7E6"/>
<reference evidence="2 3" key="1">
    <citation type="submission" date="2015-07" db="EMBL/GenBank/DDBJ databases">
        <title>The genome of Dufourea novaeangliae.</title>
        <authorList>
            <person name="Pan H."/>
            <person name="Kapheim K."/>
        </authorList>
    </citation>
    <scope>NUCLEOTIDE SEQUENCE [LARGE SCALE GENOMIC DNA]</scope>
    <source>
        <strain evidence="2">0120121106</strain>
        <tissue evidence="2">Whole body</tissue>
    </source>
</reference>
<organism evidence="2 3">
    <name type="scientific">Dufourea novaeangliae</name>
    <name type="common">Sweat bee</name>
    <dbReference type="NCBI Taxonomy" id="178035"/>
    <lineage>
        <taxon>Eukaryota</taxon>
        <taxon>Metazoa</taxon>
        <taxon>Ecdysozoa</taxon>
        <taxon>Arthropoda</taxon>
        <taxon>Hexapoda</taxon>
        <taxon>Insecta</taxon>
        <taxon>Pterygota</taxon>
        <taxon>Neoptera</taxon>
        <taxon>Endopterygota</taxon>
        <taxon>Hymenoptera</taxon>
        <taxon>Apocrita</taxon>
        <taxon>Aculeata</taxon>
        <taxon>Apoidea</taxon>
        <taxon>Anthophila</taxon>
        <taxon>Halictidae</taxon>
        <taxon>Rophitinae</taxon>
        <taxon>Dufourea</taxon>
    </lineage>
</organism>
<gene>
    <name evidence="2" type="ORF">WN55_09835</name>
</gene>
<feature type="compositionally biased region" description="Polar residues" evidence="1">
    <location>
        <begin position="72"/>
        <end position="89"/>
    </location>
</feature>
<evidence type="ECO:0000256" key="1">
    <source>
        <dbReference type="SAM" id="MobiDB-lite"/>
    </source>
</evidence>
<feature type="compositionally biased region" description="Low complexity" evidence="1">
    <location>
        <begin position="231"/>
        <end position="243"/>
    </location>
</feature>
<dbReference type="Proteomes" id="UP000076502">
    <property type="component" value="Unassembled WGS sequence"/>
</dbReference>
<sequence>MSNSNWLIDEKNSFASMKNSYLQFEDPVNRDPSGSLIPCVSSSYYKCHRHKQSDYQRPGCYIESVGRSGSNLMKQRGSALSTDSSSNKQLEPMNFVSSRHPDNVRSKKHIYQTPSAGSDDSGRVSKCSDQEYRKKVALDNRSDALCIPSTSKAPQMHVVSVNTTVQQQYTGLERTENVMTSAHLIMRNQGSSNEMKKKLRDLDIQCSGFNLRYHQKEVFFRPSVESLLRPSGSEESSVSKSNSDQTRGVGVSKADEKILVVPVFFTDGVPEAPNIPFFKFTKSRHSFPKSSHHVVRVQKKTPSFTHSCLLSDTSAESLEMEDYLRQRLVNKEHWNSGISLSVSRNPSLTCSKHHSRVSTAVSKQTHKCHLIGKHKSPGSMVSDSIRDSRHCFGLTKKGAKRVMPGLRCSPEDFFCDT</sequence>
<evidence type="ECO:0000313" key="3">
    <source>
        <dbReference type="Proteomes" id="UP000076502"/>
    </source>
</evidence>